<dbReference type="OrthoDB" id="4763984at2759"/>
<accession>A0A553I666</accession>
<organism evidence="2 3">
    <name type="scientific">Xylaria flabelliformis</name>
    <dbReference type="NCBI Taxonomy" id="2512241"/>
    <lineage>
        <taxon>Eukaryota</taxon>
        <taxon>Fungi</taxon>
        <taxon>Dikarya</taxon>
        <taxon>Ascomycota</taxon>
        <taxon>Pezizomycotina</taxon>
        <taxon>Sordariomycetes</taxon>
        <taxon>Xylariomycetidae</taxon>
        <taxon>Xylariales</taxon>
        <taxon>Xylariaceae</taxon>
        <taxon>Xylaria</taxon>
    </lineage>
</organism>
<keyword evidence="3" id="KW-1185">Reference proteome</keyword>
<sequence length="183" mass="21027">MQPTPKETALSIVLSSRSYGSATVIQSTPTPRVAHKSFRERFCASLEIEPAPAPRETATSGNTQGYSIKSNNNTKDAGTQTERSTESVLPIAQEDPSHIPDNSKTTKATRWTEDKTNVDYEHRKLFQPGKFRNYSKKKRNQRWAQAEFREAPQEPPRVNFDWKEFEREVRENNLKTLKDSRWA</sequence>
<feature type="compositionally biased region" description="Polar residues" evidence="1">
    <location>
        <begin position="100"/>
        <end position="109"/>
    </location>
</feature>
<dbReference type="Proteomes" id="UP000319160">
    <property type="component" value="Unassembled WGS sequence"/>
</dbReference>
<feature type="region of interest" description="Disordered" evidence="1">
    <location>
        <begin position="49"/>
        <end position="110"/>
    </location>
</feature>
<proteinExistence type="predicted"/>
<evidence type="ECO:0000313" key="3">
    <source>
        <dbReference type="Proteomes" id="UP000319160"/>
    </source>
</evidence>
<evidence type="ECO:0000256" key="1">
    <source>
        <dbReference type="SAM" id="MobiDB-lite"/>
    </source>
</evidence>
<name>A0A553I666_9PEZI</name>
<evidence type="ECO:0000313" key="2">
    <source>
        <dbReference type="EMBL" id="TRX95699.1"/>
    </source>
</evidence>
<reference evidence="3" key="1">
    <citation type="submission" date="2019-06" db="EMBL/GenBank/DDBJ databases">
        <title>Draft genome sequence of the griseofulvin-producing fungus Xylaria cubensis strain G536.</title>
        <authorList>
            <person name="Mead M.E."/>
            <person name="Raja H.A."/>
            <person name="Steenwyk J.L."/>
            <person name="Knowles S.L."/>
            <person name="Oberlies N.H."/>
            <person name="Rokas A."/>
        </authorList>
    </citation>
    <scope>NUCLEOTIDE SEQUENCE [LARGE SCALE GENOMIC DNA]</scope>
    <source>
        <strain evidence="3">G536</strain>
    </source>
</reference>
<feature type="compositionally biased region" description="Polar residues" evidence="1">
    <location>
        <begin position="57"/>
        <end position="82"/>
    </location>
</feature>
<dbReference type="EMBL" id="VFLP01000014">
    <property type="protein sequence ID" value="TRX95699.1"/>
    <property type="molecule type" value="Genomic_DNA"/>
</dbReference>
<gene>
    <name evidence="2" type="ORF">FHL15_003253</name>
</gene>
<protein>
    <submittedName>
        <fullName evidence="2">Uncharacterized protein</fullName>
    </submittedName>
</protein>
<comment type="caution">
    <text evidence="2">The sequence shown here is derived from an EMBL/GenBank/DDBJ whole genome shotgun (WGS) entry which is preliminary data.</text>
</comment>
<dbReference type="AlphaFoldDB" id="A0A553I666"/>